<dbReference type="InterPro" id="IPR005021">
    <property type="entry name" value="Terminase_largesu-like"/>
</dbReference>
<dbReference type="PANTHER" id="PTHR41287">
    <property type="match status" value="1"/>
</dbReference>
<name>A0A2T4YMY9_9SPHN</name>
<comment type="caution">
    <text evidence="3">The sequence shown here is derived from an EMBL/GenBank/DDBJ whole genome shotgun (WGS) entry which is preliminary data.</text>
</comment>
<dbReference type="EMBL" id="PZZN01000003">
    <property type="protein sequence ID" value="PTM44774.1"/>
    <property type="molecule type" value="Genomic_DNA"/>
</dbReference>
<evidence type="ECO:0000259" key="1">
    <source>
        <dbReference type="Pfam" id="PF03354"/>
    </source>
</evidence>
<feature type="domain" description="Terminase large subunit-like endonuclease" evidence="2">
    <location>
        <begin position="277"/>
        <end position="489"/>
    </location>
</feature>
<sequence length="608" mass="67141">MANRFLADPDPTTAWAKAAVDGKLFTAGELVRYAAERHLRDIRDGERRGIYWRPDAAGHALDFLPSVFQVTDGPSAGQPFYPLEWHTFVMGSLFGWRTATDRWRFRSGWLETGKGQAKSPLMGAIGVYIMGWCDIQRAQCYAIGEDKKTANVLFRDAAAMCRATIPEHDEGESLEGLGEVVIRGELENAWKIEHPDSGSFFQPIASGESLSGPRPNYVAGDEIHELTDENVLQTWKRGIDKVAGHALMLMGTNTPATSQHVGTSYSDMYQQIAKGEARDDTAFAFVARIDKADRETVFENEKVWQKSLPALGETFPIENIRETVASALLRPSTKSSVLRLYFGVDTASADFWIDEEKWAAVQGPVDETMMRNRFCRLALDLSQKNDLTAVSAAWEPIGDEPLAVKSWYWTAAGTTAGHLKEKGERDHAPYVEWVEDGFLVATPGATIDYTFVAMQVSKLYAEHKVLEMVADPAFISSFMDACAEVGLEVWLYGGPDKPTGRGLKIVAHAQGTRVMFEDRQLCMPHSITKTEDAILAQRVIIDNSPVTYSCAANAAIDPDGQGNRMFNKKKSRGRIDGMVTTTMAIGAAVSSLKTKKKSVYASRGIIRV</sequence>
<protein>
    <submittedName>
        <fullName evidence="3">Phage terminase large subunit-like protein</fullName>
    </submittedName>
</protein>
<reference evidence="3 4" key="1">
    <citation type="submission" date="2018-04" db="EMBL/GenBank/DDBJ databases">
        <title>Genomic Encyclopedia of Type Strains, Phase III (KMG-III): the genomes of soil and plant-associated and newly described type strains.</title>
        <authorList>
            <person name="Whitman W."/>
        </authorList>
    </citation>
    <scope>NUCLEOTIDE SEQUENCE [LARGE SCALE GENOMIC DNA]</scope>
    <source>
        <strain evidence="3 4">NW12</strain>
    </source>
</reference>
<evidence type="ECO:0000259" key="2">
    <source>
        <dbReference type="Pfam" id="PF20441"/>
    </source>
</evidence>
<organism evidence="3 4">
    <name type="scientific">Sphingomonas aerolata</name>
    <dbReference type="NCBI Taxonomy" id="185951"/>
    <lineage>
        <taxon>Bacteria</taxon>
        <taxon>Pseudomonadati</taxon>
        <taxon>Pseudomonadota</taxon>
        <taxon>Alphaproteobacteria</taxon>
        <taxon>Sphingomonadales</taxon>
        <taxon>Sphingomonadaceae</taxon>
        <taxon>Sphingomonas</taxon>
    </lineage>
</organism>
<evidence type="ECO:0000313" key="4">
    <source>
        <dbReference type="Proteomes" id="UP000240996"/>
    </source>
</evidence>
<dbReference type="Pfam" id="PF03354">
    <property type="entry name" value="TerL_ATPase"/>
    <property type="match status" value="1"/>
</dbReference>
<proteinExistence type="predicted"/>
<evidence type="ECO:0000313" key="3">
    <source>
        <dbReference type="EMBL" id="PTM44774.1"/>
    </source>
</evidence>
<dbReference type="Proteomes" id="UP000240996">
    <property type="component" value="Unassembled WGS sequence"/>
</dbReference>
<dbReference type="GO" id="GO:0004519">
    <property type="term" value="F:endonuclease activity"/>
    <property type="evidence" value="ECO:0007669"/>
    <property type="project" value="InterPro"/>
</dbReference>
<dbReference type="InterPro" id="IPR046461">
    <property type="entry name" value="TerL_ATPase"/>
</dbReference>
<accession>A0A2T4YMY9</accession>
<dbReference type="AlphaFoldDB" id="A0A2T4YMY9"/>
<keyword evidence="4" id="KW-1185">Reference proteome</keyword>
<dbReference type="PANTHER" id="PTHR41287:SF1">
    <property type="entry name" value="PROTEIN YMFN"/>
    <property type="match status" value="1"/>
</dbReference>
<feature type="domain" description="Terminase large subunit-like ATPase" evidence="1">
    <location>
        <begin position="84"/>
        <end position="255"/>
    </location>
</feature>
<gene>
    <name evidence="3" type="ORF">C8J24_2984</name>
</gene>
<dbReference type="RefSeq" id="WP_107933575.1">
    <property type="nucleotide sequence ID" value="NZ_PZZN01000003.1"/>
</dbReference>
<dbReference type="Pfam" id="PF20441">
    <property type="entry name" value="TerL_nuclease"/>
    <property type="match status" value="1"/>
</dbReference>
<dbReference type="InterPro" id="IPR046462">
    <property type="entry name" value="TerL_nuclease"/>
</dbReference>